<dbReference type="EMBL" id="AP026709">
    <property type="protein sequence ID" value="BDQ38611.1"/>
    <property type="molecule type" value="Genomic_DNA"/>
</dbReference>
<dbReference type="InterPro" id="IPR007627">
    <property type="entry name" value="RNA_pol_sigma70_r2"/>
</dbReference>
<evidence type="ECO:0000256" key="2">
    <source>
        <dbReference type="ARBA" id="ARBA00023015"/>
    </source>
</evidence>
<reference evidence="8 9" key="1">
    <citation type="submission" date="2022-08" db="EMBL/GenBank/DDBJ databases">
        <title>Genome Sequence of the sulphate-reducing bacterium, Pseudodesulfovibrio sp. SYK.</title>
        <authorList>
            <person name="Kondo R."/>
            <person name="Kataoka T."/>
        </authorList>
    </citation>
    <scope>NUCLEOTIDE SEQUENCE [LARGE SCALE GENOMIC DNA]</scope>
    <source>
        <strain evidence="8 9">SYK</strain>
    </source>
</reference>
<dbReference type="Proteomes" id="UP001317742">
    <property type="component" value="Chromosome"/>
</dbReference>
<dbReference type="InterPro" id="IPR013324">
    <property type="entry name" value="RNA_pol_sigma_r3/r4-like"/>
</dbReference>
<keyword evidence="4" id="KW-0238">DNA-binding</keyword>
<dbReference type="InterPro" id="IPR013325">
    <property type="entry name" value="RNA_pol_sigma_r2"/>
</dbReference>
<dbReference type="RefSeq" id="WP_281761106.1">
    <property type="nucleotide sequence ID" value="NZ_AP026709.1"/>
</dbReference>
<evidence type="ECO:0000259" key="7">
    <source>
        <dbReference type="Pfam" id="PF08281"/>
    </source>
</evidence>
<gene>
    <name evidence="8" type="primary">algU</name>
    <name evidence="8" type="ORF">SYK_29710</name>
</gene>
<feature type="domain" description="RNA polymerase sigma-70 region 2" evidence="6">
    <location>
        <begin position="25"/>
        <end position="91"/>
    </location>
</feature>
<evidence type="ECO:0000313" key="8">
    <source>
        <dbReference type="EMBL" id="BDQ38611.1"/>
    </source>
</evidence>
<dbReference type="InterPro" id="IPR039425">
    <property type="entry name" value="RNA_pol_sigma-70-like"/>
</dbReference>
<dbReference type="Pfam" id="PF04542">
    <property type="entry name" value="Sigma70_r2"/>
    <property type="match status" value="1"/>
</dbReference>
<evidence type="ECO:0000256" key="4">
    <source>
        <dbReference type="ARBA" id="ARBA00023125"/>
    </source>
</evidence>
<dbReference type="Gene3D" id="1.10.10.10">
    <property type="entry name" value="Winged helix-like DNA-binding domain superfamily/Winged helix DNA-binding domain"/>
    <property type="match status" value="1"/>
</dbReference>
<evidence type="ECO:0000256" key="1">
    <source>
        <dbReference type="ARBA" id="ARBA00010641"/>
    </source>
</evidence>
<name>A0ABM8B466_9BACT</name>
<dbReference type="NCBIfam" id="TIGR02937">
    <property type="entry name" value="sigma70-ECF"/>
    <property type="match status" value="1"/>
</dbReference>
<evidence type="ECO:0000256" key="3">
    <source>
        <dbReference type="ARBA" id="ARBA00023082"/>
    </source>
</evidence>
<organism evidence="8 9">
    <name type="scientific">Pseudodesulfovibrio nedwellii</name>
    <dbReference type="NCBI Taxonomy" id="2973072"/>
    <lineage>
        <taxon>Bacteria</taxon>
        <taxon>Pseudomonadati</taxon>
        <taxon>Thermodesulfobacteriota</taxon>
        <taxon>Desulfovibrionia</taxon>
        <taxon>Desulfovibrionales</taxon>
        <taxon>Desulfovibrionaceae</taxon>
    </lineage>
</organism>
<dbReference type="SUPFAM" id="SSF88946">
    <property type="entry name" value="Sigma2 domain of RNA polymerase sigma factors"/>
    <property type="match status" value="1"/>
</dbReference>
<feature type="domain" description="RNA polymerase sigma factor 70 region 4 type 2" evidence="7">
    <location>
        <begin position="131"/>
        <end position="183"/>
    </location>
</feature>
<dbReference type="InterPro" id="IPR036388">
    <property type="entry name" value="WH-like_DNA-bd_sf"/>
</dbReference>
<sequence>MPGKQDDTFVIDQVLGGDRDAFALLLERHEGHVSRIVAAHVPGQHVAEVAHDTFIRAYKSLNGYTPVKPFRNWLTTIALRSCHDFWRKQYRNREAPVCDMSENGQQWLETAMAPGSNEIFESQARQREAREILDMALAHVSPMDRMVLTLTYLEERTIKEAAQMLDISVPNVKIRAYRAKRKLRVFLERCDIQGGAHEA</sequence>
<evidence type="ECO:0000259" key="6">
    <source>
        <dbReference type="Pfam" id="PF04542"/>
    </source>
</evidence>
<evidence type="ECO:0000256" key="5">
    <source>
        <dbReference type="ARBA" id="ARBA00023163"/>
    </source>
</evidence>
<accession>A0ABM8B466</accession>
<protein>
    <submittedName>
        <fullName evidence="8">RNA polymerase sigma factor RpoE</fullName>
    </submittedName>
</protein>
<proteinExistence type="inferred from homology"/>
<keyword evidence="9" id="KW-1185">Reference proteome</keyword>
<dbReference type="InterPro" id="IPR013249">
    <property type="entry name" value="RNA_pol_sigma70_r4_t2"/>
</dbReference>
<keyword evidence="2" id="KW-0805">Transcription regulation</keyword>
<dbReference type="CDD" id="cd06171">
    <property type="entry name" value="Sigma70_r4"/>
    <property type="match status" value="1"/>
</dbReference>
<dbReference type="PANTHER" id="PTHR43133:SF8">
    <property type="entry name" value="RNA POLYMERASE SIGMA FACTOR HI_1459-RELATED"/>
    <property type="match status" value="1"/>
</dbReference>
<dbReference type="PANTHER" id="PTHR43133">
    <property type="entry name" value="RNA POLYMERASE ECF-TYPE SIGMA FACTO"/>
    <property type="match status" value="1"/>
</dbReference>
<keyword evidence="5" id="KW-0804">Transcription</keyword>
<dbReference type="InterPro" id="IPR014284">
    <property type="entry name" value="RNA_pol_sigma-70_dom"/>
</dbReference>
<keyword evidence="3" id="KW-0731">Sigma factor</keyword>
<dbReference type="Gene3D" id="1.10.1740.10">
    <property type="match status" value="1"/>
</dbReference>
<comment type="similarity">
    <text evidence="1">Belongs to the sigma-70 factor family. ECF subfamily.</text>
</comment>
<evidence type="ECO:0000313" key="9">
    <source>
        <dbReference type="Proteomes" id="UP001317742"/>
    </source>
</evidence>
<dbReference type="Pfam" id="PF08281">
    <property type="entry name" value="Sigma70_r4_2"/>
    <property type="match status" value="1"/>
</dbReference>
<dbReference type="SUPFAM" id="SSF88659">
    <property type="entry name" value="Sigma3 and sigma4 domains of RNA polymerase sigma factors"/>
    <property type="match status" value="1"/>
</dbReference>